<organism evidence="1 2">
    <name type="scientific">Lentinula aff. lateritia</name>
    <dbReference type="NCBI Taxonomy" id="2804960"/>
    <lineage>
        <taxon>Eukaryota</taxon>
        <taxon>Fungi</taxon>
        <taxon>Dikarya</taxon>
        <taxon>Basidiomycota</taxon>
        <taxon>Agaricomycotina</taxon>
        <taxon>Agaricomycetes</taxon>
        <taxon>Agaricomycetidae</taxon>
        <taxon>Agaricales</taxon>
        <taxon>Marasmiineae</taxon>
        <taxon>Omphalotaceae</taxon>
        <taxon>Lentinula</taxon>
    </lineage>
</organism>
<keyword evidence="2" id="KW-1185">Reference proteome</keyword>
<gene>
    <name evidence="1" type="ORF">F5876DRAFT_82375</name>
</gene>
<comment type="caution">
    <text evidence="1">The sequence shown here is derived from an EMBL/GenBank/DDBJ whole genome shotgun (WGS) entry which is preliminary data.</text>
</comment>
<evidence type="ECO:0000313" key="2">
    <source>
        <dbReference type="Proteomes" id="UP001163835"/>
    </source>
</evidence>
<protein>
    <submittedName>
        <fullName evidence="1">Uncharacterized protein</fullName>
    </submittedName>
</protein>
<evidence type="ECO:0000313" key="1">
    <source>
        <dbReference type="EMBL" id="KAJ3804952.1"/>
    </source>
</evidence>
<name>A0ACC1TK19_9AGAR</name>
<dbReference type="EMBL" id="MU795741">
    <property type="protein sequence ID" value="KAJ3804952.1"/>
    <property type="molecule type" value="Genomic_DNA"/>
</dbReference>
<proteinExistence type="predicted"/>
<reference evidence="1" key="1">
    <citation type="submission" date="2022-09" db="EMBL/GenBank/DDBJ databases">
        <title>A Global Phylogenomic Analysis of the Shiitake Genus Lentinula.</title>
        <authorList>
            <consortium name="DOE Joint Genome Institute"/>
            <person name="Sierra-Patev S."/>
            <person name="Min B."/>
            <person name="Naranjo-Ortiz M."/>
            <person name="Looney B."/>
            <person name="Konkel Z."/>
            <person name="Slot J.C."/>
            <person name="Sakamoto Y."/>
            <person name="Steenwyk J.L."/>
            <person name="Rokas A."/>
            <person name="Carro J."/>
            <person name="Camarero S."/>
            <person name="Ferreira P."/>
            <person name="Molpeceres G."/>
            <person name="Ruiz-Duenas F.J."/>
            <person name="Serrano A."/>
            <person name="Henrissat B."/>
            <person name="Drula E."/>
            <person name="Hughes K.W."/>
            <person name="Mata J.L."/>
            <person name="Ishikawa N.K."/>
            <person name="Vargas-Isla R."/>
            <person name="Ushijima S."/>
            <person name="Smith C.A."/>
            <person name="Ahrendt S."/>
            <person name="Andreopoulos W."/>
            <person name="He G."/>
            <person name="Labutti K."/>
            <person name="Lipzen A."/>
            <person name="Ng V."/>
            <person name="Riley R."/>
            <person name="Sandor L."/>
            <person name="Barry K."/>
            <person name="Martinez A.T."/>
            <person name="Xiao Y."/>
            <person name="Gibbons J.G."/>
            <person name="Terashima K."/>
            <person name="Grigoriev I.V."/>
            <person name="Hibbett D.S."/>
        </authorList>
    </citation>
    <scope>NUCLEOTIDE SEQUENCE</scope>
    <source>
        <strain evidence="1">TMI1499</strain>
    </source>
</reference>
<dbReference type="Proteomes" id="UP001163835">
    <property type="component" value="Unassembled WGS sequence"/>
</dbReference>
<sequence length="345" mass="37931">MHLTPPSYTSRTNMWDVLARNFQLALHSIQWFFANAAERKEGIYRLVLAHSHFSDNTPFLNVAQHASFVASFDGSLEPPLHRRMFALETALPHHGTGSWEDLVPAVPSLDCLTQEWEAMMLNYIHFVTNTPLPQAGPHEEISDLQEGVGVGTAAIPLFLPDPLSPTPVASPVSLPPPPPLFGSVADLAIDITADDDDKDIYESVGSIECPTIWRIAWIVLLVDNKEIFKLKLVRSIDLGGLFVVVVPFHCVHLSVLRIFLSTFCEVREVVPLYHSFLLPLPSSFSLLLLPIPPVCPSKPPPRPPMHPFPEKTNASAMAAASLDASRANSAGAQWSPPFLPILPKS</sequence>
<accession>A0ACC1TK19</accession>